<dbReference type="GeneID" id="83011382"/>
<accession>A0A174CD63</accession>
<protein>
    <submittedName>
        <fullName evidence="13">Putative membrane CBS domain-containing protein</fullName>
    </submittedName>
</protein>
<dbReference type="Pfam" id="PF03471">
    <property type="entry name" value="CorC_HlyC"/>
    <property type="match status" value="1"/>
</dbReference>
<dbReference type="InterPro" id="IPR036318">
    <property type="entry name" value="FAD-bd_PCMH-like_sf"/>
</dbReference>
<feature type="transmembrane region" description="Helical" evidence="10">
    <location>
        <begin position="6"/>
        <end position="24"/>
    </location>
</feature>
<dbReference type="Gene3D" id="3.30.465.10">
    <property type="match status" value="1"/>
</dbReference>
<dbReference type="RefSeq" id="WP_042396582.1">
    <property type="nucleotide sequence ID" value="NZ_CYZV01000013.1"/>
</dbReference>
<dbReference type="CDD" id="cd04590">
    <property type="entry name" value="CBS_pair_CorC_HlyC_assoc"/>
    <property type="match status" value="1"/>
</dbReference>
<evidence type="ECO:0000259" key="11">
    <source>
        <dbReference type="PROSITE" id="PS51371"/>
    </source>
</evidence>
<evidence type="ECO:0000256" key="1">
    <source>
        <dbReference type="ARBA" id="ARBA00004141"/>
    </source>
</evidence>
<evidence type="ECO:0000256" key="3">
    <source>
        <dbReference type="ARBA" id="ARBA00022692"/>
    </source>
</evidence>
<dbReference type="Pfam" id="PF00571">
    <property type="entry name" value="CBS"/>
    <property type="match status" value="2"/>
</dbReference>
<proteinExistence type="inferred from homology"/>
<organism evidence="13 14">
    <name type="scientific">Clostridium disporicum</name>
    <dbReference type="NCBI Taxonomy" id="84024"/>
    <lineage>
        <taxon>Bacteria</taxon>
        <taxon>Bacillati</taxon>
        <taxon>Bacillota</taxon>
        <taxon>Clostridia</taxon>
        <taxon>Eubacteriales</taxon>
        <taxon>Clostridiaceae</taxon>
        <taxon>Clostridium</taxon>
    </lineage>
</organism>
<keyword evidence="4" id="KW-0677">Repeat</keyword>
<comment type="subcellular location">
    <subcellularLocation>
        <location evidence="1">Membrane</location>
        <topology evidence="1">Multi-pass membrane protein</topology>
    </subcellularLocation>
</comment>
<dbReference type="SMART" id="SM00116">
    <property type="entry name" value="CBS"/>
    <property type="match status" value="2"/>
</dbReference>
<reference evidence="13 14" key="1">
    <citation type="submission" date="2015-09" db="EMBL/GenBank/DDBJ databases">
        <authorList>
            <consortium name="Pathogen Informatics"/>
        </authorList>
    </citation>
    <scope>NUCLEOTIDE SEQUENCE [LARGE SCALE GENOMIC DNA]</scope>
    <source>
        <strain evidence="13 14">2789STDY5834855</strain>
    </source>
</reference>
<keyword evidence="3 9" id="KW-0812">Transmembrane</keyword>
<gene>
    <name evidence="13" type="ORF">ERS852470_01469</name>
</gene>
<evidence type="ECO:0000256" key="9">
    <source>
        <dbReference type="PROSITE-ProRule" id="PRU01193"/>
    </source>
</evidence>
<evidence type="ECO:0000259" key="12">
    <source>
        <dbReference type="PROSITE" id="PS51846"/>
    </source>
</evidence>
<dbReference type="InterPro" id="IPR044751">
    <property type="entry name" value="Ion_transp-like_CBS"/>
</dbReference>
<feature type="transmembrane region" description="Helical" evidence="10">
    <location>
        <begin position="91"/>
        <end position="108"/>
    </location>
</feature>
<dbReference type="OrthoDB" id="9798188at2"/>
<feature type="transmembrane region" description="Helical" evidence="10">
    <location>
        <begin position="129"/>
        <end position="148"/>
    </location>
</feature>
<dbReference type="InterPro" id="IPR005170">
    <property type="entry name" value="Transptr-assoc_dom"/>
</dbReference>
<evidence type="ECO:0000313" key="14">
    <source>
        <dbReference type="Proteomes" id="UP000095558"/>
    </source>
</evidence>
<evidence type="ECO:0000256" key="5">
    <source>
        <dbReference type="ARBA" id="ARBA00022989"/>
    </source>
</evidence>
<feature type="domain" description="CBS" evidence="11">
    <location>
        <begin position="268"/>
        <end position="328"/>
    </location>
</feature>
<comment type="similarity">
    <text evidence="2">Belongs to the UPF0053 family.</text>
</comment>
<evidence type="ECO:0000256" key="7">
    <source>
        <dbReference type="ARBA" id="ARBA00023136"/>
    </source>
</evidence>
<dbReference type="FunFam" id="3.10.580.10:FF:000002">
    <property type="entry name" value="Magnesium/cobalt efflux protein CorC"/>
    <property type="match status" value="1"/>
</dbReference>
<evidence type="ECO:0000256" key="6">
    <source>
        <dbReference type="ARBA" id="ARBA00023122"/>
    </source>
</evidence>
<dbReference type="PROSITE" id="PS51846">
    <property type="entry name" value="CNNM"/>
    <property type="match status" value="1"/>
</dbReference>
<dbReference type="PANTHER" id="PTHR22777:SF17">
    <property type="entry name" value="UPF0053 PROTEIN SLL0260"/>
    <property type="match status" value="1"/>
</dbReference>
<feature type="transmembrane region" description="Helical" evidence="10">
    <location>
        <begin position="61"/>
        <end position="85"/>
    </location>
</feature>
<evidence type="ECO:0000313" key="13">
    <source>
        <dbReference type="EMBL" id="CUO11003.1"/>
    </source>
</evidence>
<feature type="domain" description="CBS" evidence="11">
    <location>
        <begin position="206"/>
        <end position="267"/>
    </location>
</feature>
<dbReference type="GO" id="GO:0050660">
    <property type="term" value="F:flavin adenine dinucleotide binding"/>
    <property type="evidence" value="ECO:0007669"/>
    <property type="project" value="InterPro"/>
</dbReference>
<dbReference type="InterPro" id="IPR016169">
    <property type="entry name" value="FAD-bd_PCMH_sub2"/>
</dbReference>
<evidence type="ECO:0000256" key="8">
    <source>
        <dbReference type="PROSITE-ProRule" id="PRU00703"/>
    </source>
</evidence>
<dbReference type="PANTHER" id="PTHR22777">
    <property type="entry name" value="HEMOLYSIN-RELATED"/>
    <property type="match status" value="1"/>
</dbReference>
<evidence type="ECO:0000256" key="4">
    <source>
        <dbReference type="ARBA" id="ARBA00022737"/>
    </source>
</evidence>
<keyword evidence="6 8" id="KW-0129">CBS domain</keyword>
<evidence type="ECO:0000256" key="10">
    <source>
        <dbReference type="SAM" id="Phobius"/>
    </source>
</evidence>
<dbReference type="EMBL" id="CYZV01000013">
    <property type="protein sequence ID" value="CUO11003.1"/>
    <property type="molecule type" value="Genomic_DNA"/>
</dbReference>
<dbReference type="AlphaFoldDB" id="A0A174CD63"/>
<dbReference type="InterPro" id="IPR002550">
    <property type="entry name" value="CNNM"/>
</dbReference>
<dbReference type="Pfam" id="PF01595">
    <property type="entry name" value="CNNM"/>
    <property type="match status" value="1"/>
</dbReference>
<feature type="domain" description="CNNM transmembrane" evidence="12">
    <location>
        <begin position="1"/>
        <end position="186"/>
    </location>
</feature>
<evidence type="ECO:0000256" key="2">
    <source>
        <dbReference type="ARBA" id="ARBA00006337"/>
    </source>
</evidence>
<sequence length="419" mass="47475">MDDNALILIVVIAILIIMSAYFSATETAFSSLNKIKLKNLAVNGSKRAESTLNLAKKFDSILSTILIGNNIVNIASASIATIVFTKYYGDAGVTISTIVMTIVVLIFGEISPKSLSKESPEKFAMFSTPILKVLLIIFTPLNFVFGLWKKTISKVIKVEEIPIEVEEELLTIVEEAEIKGGIDEHESKLIRSAIEFNDLDADQILTSRVDLISISKEATIEDVRRVFKENKFSRIPVYENNIDNIIGVIHEKDFYDALDDKKVNIDSIIKPILYVTSNTKISELLKKFQYLKNHMAVVIDEFGGTMGIITLEDVLEELVGEIWDEHDEVVEYFKKIDEDKYSVICSVSLGDFFEEFNMKEEVDDFEVQTVNGWVIKEFGYLPKVGESFVYRDLSISISKIEERRVKEIIVERIEEQKCS</sequence>
<dbReference type="Gene3D" id="3.10.580.10">
    <property type="entry name" value="CBS-domain"/>
    <property type="match status" value="1"/>
</dbReference>
<dbReference type="InterPro" id="IPR000644">
    <property type="entry name" value="CBS_dom"/>
</dbReference>
<dbReference type="SMART" id="SM01091">
    <property type="entry name" value="CorC_HlyC"/>
    <property type="match status" value="1"/>
</dbReference>
<keyword evidence="7 9" id="KW-0472">Membrane</keyword>
<keyword evidence="5 9" id="KW-1133">Transmembrane helix</keyword>
<dbReference type="SUPFAM" id="SSF54631">
    <property type="entry name" value="CBS-domain pair"/>
    <property type="match status" value="1"/>
</dbReference>
<dbReference type="Proteomes" id="UP000095558">
    <property type="component" value="Unassembled WGS sequence"/>
</dbReference>
<dbReference type="InterPro" id="IPR046342">
    <property type="entry name" value="CBS_dom_sf"/>
</dbReference>
<dbReference type="SUPFAM" id="SSF56176">
    <property type="entry name" value="FAD-binding/transporter-associated domain-like"/>
    <property type="match status" value="1"/>
</dbReference>
<dbReference type="GO" id="GO:0005886">
    <property type="term" value="C:plasma membrane"/>
    <property type="evidence" value="ECO:0007669"/>
    <property type="project" value="TreeGrafter"/>
</dbReference>
<dbReference type="PROSITE" id="PS51371">
    <property type="entry name" value="CBS"/>
    <property type="match status" value="2"/>
</dbReference>
<name>A0A174CD63_9CLOT</name>